<evidence type="ECO:0000256" key="1">
    <source>
        <dbReference type="SAM" id="MobiDB-lite"/>
    </source>
</evidence>
<reference evidence="2 3" key="1">
    <citation type="journal article" date="2012" name="J. Bacteriol.">
        <title>Whole-Genome Sequence of Nocardiopsis alba Strain ATCC BAA-2165, Associated with Honeybees.</title>
        <authorList>
            <person name="Qiao J."/>
            <person name="Chen L."/>
            <person name="Li Y."/>
            <person name="Wang J."/>
            <person name="Zhang W."/>
            <person name="Chen S."/>
        </authorList>
    </citation>
    <scope>NUCLEOTIDE SEQUENCE [LARGE SCALE GENOMIC DNA]</scope>
    <source>
        <strain evidence="3">ATCC BAA-2165 / BE74</strain>
    </source>
</reference>
<feature type="region of interest" description="Disordered" evidence="1">
    <location>
        <begin position="1"/>
        <end position="45"/>
    </location>
</feature>
<dbReference type="HOGENOM" id="CLU_3202615_0_0_11"/>
<dbReference type="STRING" id="1205910.B005_3693"/>
<evidence type="ECO:0000313" key="2">
    <source>
        <dbReference type="EMBL" id="AFR10238.1"/>
    </source>
</evidence>
<protein>
    <submittedName>
        <fullName evidence="2">Uncharacterized protein</fullName>
    </submittedName>
</protein>
<proteinExistence type="predicted"/>
<dbReference type="AlphaFoldDB" id="J7L9A1"/>
<organism evidence="2 3">
    <name type="scientific">Nocardiopsis alba (strain ATCC BAA-2165 / BE74)</name>
    <dbReference type="NCBI Taxonomy" id="1205910"/>
    <lineage>
        <taxon>Bacteria</taxon>
        <taxon>Bacillati</taxon>
        <taxon>Actinomycetota</taxon>
        <taxon>Actinomycetes</taxon>
        <taxon>Streptosporangiales</taxon>
        <taxon>Nocardiopsidaceae</taxon>
        <taxon>Nocardiopsis</taxon>
    </lineage>
</organism>
<dbReference type="PATRIC" id="fig|1205910.3.peg.3493"/>
<dbReference type="EMBL" id="CP003788">
    <property type="protein sequence ID" value="AFR10238.1"/>
    <property type="molecule type" value="Genomic_DNA"/>
</dbReference>
<name>J7L9A1_NOCAA</name>
<accession>J7L9A1</accession>
<dbReference type="KEGG" id="nal:B005_3693"/>
<reference evidence="3" key="2">
    <citation type="submission" date="2012-08" db="EMBL/GenBank/DDBJ databases">
        <title>Whole-genome sequence of Nocardiopsis alba strain ATCC BAA-2165 associated with honeybees.</title>
        <authorList>
            <person name="Qiao J."/>
            <person name="Chen L."/>
            <person name="Li Y."/>
            <person name="Wang J."/>
            <person name="Zhang W."/>
            <person name="Chen S."/>
        </authorList>
    </citation>
    <scope>NUCLEOTIDE SEQUENCE [LARGE SCALE GENOMIC DNA]</scope>
    <source>
        <strain evidence="3">ATCC BAA-2165 / BE74</strain>
    </source>
</reference>
<sequence length="45" mass="5174">MEFDEHDPPGTVDERRPRPWPFRPDERVDPGAGTDGVRPSMCFMS</sequence>
<feature type="compositionally biased region" description="Basic and acidic residues" evidence="1">
    <location>
        <begin position="1"/>
        <end position="29"/>
    </location>
</feature>
<dbReference type="Proteomes" id="UP000003779">
    <property type="component" value="Chromosome"/>
</dbReference>
<gene>
    <name evidence="2" type="ordered locus">B005_3693</name>
</gene>
<evidence type="ECO:0000313" key="3">
    <source>
        <dbReference type="Proteomes" id="UP000003779"/>
    </source>
</evidence>